<dbReference type="GO" id="GO:0006886">
    <property type="term" value="P:intracellular protein transport"/>
    <property type="evidence" value="ECO:0007669"/>
    <property type="project" value="InterPro"/>
</dbReference>
<evidence type="ECO:0000313" key="6">
    <source>
        <dbReference type="EMBL" id="OCB87463.1"/>
    </source>
</evidence>
<comment type="caution">
    <text evidence="6">The sequence shown here is derived from an EMBL/GenBank/DDBJ whole genome shotgun (WGS) entry which is preliminary data.</text>
</comment>
<dbReference type="InterPro" id="IPR001392">
    <property type="entry name" value="Clathrin_mu"/>
</dbReference>
<dbReference type="AlphaFoldDB" id="A0A9Q5HWT6"/>
<dbReference type="SUPFAM" id="SSF49447">
    <property type="entry name" value="Second domain of Mu2 adaptin subunit (ap50) of ap2 adaptor"/>
    <property type="match status" value="2"/>
</dbReference>
<evidence type="ECO:0000256" key="2">
    <source>
        <dbReference type="ARBA" id="ARBA00022448"/>
    </source>
</evidence>
<dbReference type="OrthoDB" id="870at2759"/>
<dbReference type="CDD" id="cd14837">
    <property type="entry name" value="AP3_Mu_N"/>
    <property type="match status" value="1"/>
</dbReference>
<keyword evidence="7" id="KW-1185">Reference proteome</keyword>
<dbReference type="Pfam" id="PF00928">
    <property type="entry name" value="Adap_comp_sub"/>
    <property type="match status" value="1"/>
</dbReference>
<keyword evidence="2" id="KW-0813">Transport</keyword>
<keyword evidence="3" id="KW-0653">Protein transport</keyword>
<dbReference type="GO" id="GO:0030131">
    <property type="term" value="C:clathrin adaptor complex"/>
    <property type="evidence" value="ECO:0007669"/>
    <property type="project" value="InterPro"/>
</dbReference>
<evidence type="ECO:0000256" key="3">
    <source>
        <dbReference type="ARBA" id="ARBA00022927"/>
    </source>
</evidence>
<name>A0A9Q5HWT6_SANBA</name>
<dbReference type="Gene3D" id="3.30.450.60">
    <property type="match status" value="1"/>
</dbReference>
<accession>A0A9Q5HWT6</accession>
<dbReference type="GO" id="GO:0016192">
    <property type="term" value="P:vesicle-mediated transport"/>
    <property type="evidence" value="ECO:0007669"/>
    <property type="project" value="InterPro"/>
</dbReference>
<dbReference type="GO" id="GO:0012505">
    <property type="term" value="C:endomembrane system"/>
    <property type="evidence" value="ECO:0007669"/>
    <property type="project" value="UniProtKB-SubCell"/>
</dbReference>
<dbReference type="PANTHER" id="PTHR10529">
    <property type="entry name" value="AP COMPLEX SUBUNIT MU"/>
    <property type="match status" value="1"/>
</dbReference>
<dbReference type="PRINTS" id="PR00314">
    <property type="entry name" value="CLATHRINADPT"/>
</dbReference>
<dbReference type="Proteomes" id="UP000757232">
    <property type="component" value="Unassembled WGS sequence"/>
</dbReference>
<keyword evidence="4" id="KW-0472">Membrane</keyword>
<comment type="subcellular location">
    <subcellularLocation>
        <location evidence="1">Endomembrane system</location>
    </subcellularLocation>
</comment>
<evidence type="ECO:0000259" key="5">
    <source>
        <dbReference type="PROSITE" id="PS51072"/>
    </source>
</evidence>
<evidence type="ECO:0000313" key="7">
    <source>
        <dbReference type="Proteomes" id="UP000757232"/>
    </source>
</evidence>
<protein>
    <submittedName>
        <fullName evidence="6">Clathrin adaptor, mu subunit</fullName>
    </submittedName>
</protein>
<dbReference type="InterPro" id="IPR011012">
    <property type="entry name" value="Longin-like_dom_sf"/>
</dbReference>
<feature type="domain" description="MHD" evidence="5">
    <location>
        <begin position="192"/>
        <end position="450"/>
    </location>
</feature>
<proteinExistence type="predicted"/>
<sequence>MLSGNTMMAIDGLIILEDNGRPIIETNFKTTSPTYPLLHIEAFNNALSEAESADGGQIDPVLYVHTDQGPSVCCHMECGSGLRLLCPVRGDIDALYVFAFMQLFVDTLQDYLGEVSGSSLRDHFDIVYQLVEEMLDNGYPLTTERSALRDIVLPPSLLNKILNATGAASYKASTNPFASPIPWRKLGVKHTANEIFFDISEDMHAIVDKRKWFSCVQSSMGDYRDELKIIRHATQCRKQAFDLTRTGTTGIPDLLLTFADPKCLQDCSFHQCVRLQRWLRDKAISFVPPDGRFVLMDYRHSPVPTFSVVNTRHLPVPFSLVPIIKIEEHGGSLDFTLTSRLSTRQIERLTVELCLGDGTTGASCTVSSGASWGFDPRTRMGDSESTSRSLPYTARDIYELTVAARAIKSFPSVVRKQPVYVLWLTNRSVASVPRDVQAIQRCEGTIEWTN</sequence>
<dbReference type="EMBL" id="LNZH02000191">
    <property type="protein sequence ID" value="OCB87463.1"/>
    <property type="molecule type" value="Genomic_DNA"/>
</dbReference>
<organism evidence="6 7">
    <name type="scientific">Sanghuangporus baumii</name>
    <name type="common">Phellinus baumii</name>
    <dbReference type="NCBI Taxonomy" id="108892"/>
    <lineage>
        <taxon>Eukaryota</taxon>
        <taxon>Fungi</taxon>
        <taxon>Dikarya</taxon>
        <taxon>Basidiomycota</taxon>
        <taxon>Agaricomycotina</taxon>
        <taxon>Agaricomycetes</taxon>
        <taxon>Hymenochaetales</taxon>
        <taxon>Hymenochaetaceae</taxon>
        <taxon>Sanghuangporus</taxon>
    </lineage>
</organism>
<dbReference type="PROSITE" id="PS51072">
    <property type="entry name" value="MHD"/>
    <property type="match status" value="1"/>
</dbReference>
<evidence type="ECO:0000256" key="1">
    <source>
        <dbReference type="ARBA" id="ARBA00004308"/>
    </source>
</evidence>
<dbReference type="InterPro" id="IPR028565">
    <property type="entry name" value="MHD"/>
</dbReference>
<dbReference type="InterPro" id="IPR050431">
    <property type="entry name" value="Adaptor_comp_med_subunit"/>
</dbReference>
<reference evidence="6" key="1">
    <citation type="submission" date="2016-06" db="EMBL/GenBank/DDBJ databases">
        <title>Draft Genome sequence of the fungus Inonotus baumii.</title>
        <authorList>
            <person name="Zhu H."/>
            <person name="Lin W."/>
        </authorList>
    </citation>
    <scope>NUCLEOTIDE SEQUENCE</scope>
    <source>
        <strain evidence="6">821</strain>
    </source>
</reference>
<dbReference type="SUPFAM" id="SSF64356">
    <property type="entry name" value="SNARE-like"/>
    <property type="match status" value="1"/>
</dbReference>
<dbReference type="Gene3D" id="2.60.40.1170">
    <property type="entry name" value="Mu homology domain, subdomain B"/>
    <property type="match status" value="1"/>
</dbReference>
<evidence type="ECO:0000256" key="4">
    <source>
        <dbReference type="ARBA" id="ARBA00023136"/>
    </source>
</evidence>
<dbReference type="InterPro" id="IPR036168">
    <property type="entry name" value="AP2_Mu_C_sf"/>
</dbReference>
<gene>
    <name evidence="6" type="ORF">A7U60_g5368</name>
</gene>